<evidence type="ECO:0000256" key="4">
    <source>
        <dbReference type="ARBA" id="ARBA00022723"/>
    </source>
</evidence>
<dbReference type="Gene3D" id="3.30.420.40">
    <property type="match status" value="2"/>
</dbReference>
<evidence type="ECO:0000313" key="13">
    <source>
        <dbReference type="EMBL" id="MBA2874533.1"/>
    </source>
</evidence>
<dbReference type="FunFam" id="3.30.420.40:FF:000136">
    <property type="entry name" value="Putative fructokinase"/>
    <property type="match status" value="1"/>
</dbReference>
<keyword evidence="9" id="KW-0460">Magnesium</keyword>
<evidence type="ECO:0000256" key="6">
    <source>
        <dbReference type="ARBA" id="ARBA00022777"/>
    </source>
</evidence>
<comment type="caution">
    <text evidence="13">The sequence shown here is derived from an EMBL/GenBank/DDBJ whole genome shotgun (WGS) entry which is preliminary data.</text>
</comment>
<dbReference type="GO" id="GO:0046872">
    <property type="term" value="F:metal ion binding"/>
    <property type="evidence" value="ECO:0007669"/>
    <property type="project" value="UniProtKB-KW"/>
</dbReference>
<keyword evidence="10" id="KW-0119">Carbohydrate metabolism</keyword>
<evidence type="ECO:0000313" key="14">
    <source>
        <dbReference type="Proteomes" id="UP000523087"/>
    </source>
</evidence>
<keyword evidence="4" id="KW-0479">Metal-binding</keyword>
<dbReference type="FunFam" id="3.30.420.40:FF:000153">
    <property type="entry name" value="Putative fructokinase"/>
    <property type="match status" value="1"/>
</dbReference>
<dbReference type="InterPro" id="IPR051804">
    <property type="entry name" value="Carb_Metab_Reg_Kinase/Isom"/>
</dbReference>
<sequence length="304" mass="33105">MNVENEGSGAKNVYLGAIEAGGTKFVCAVGDRNGNVRERVTFPTTTPEETMRHVIDFFRQYDLSALGIGSFGPVDLNRNSATYGYITSTPKQKWANFNFVGEMKRHLNVPIGFDTDVNAAALGEHLWGAAQGLDSCIYITVGTGIGVGAIVENQLLHGLTHPEMGHILIRRHPDDPFPGNCPFHGDCLEGMASGPAIEKRWGKKGAELAGRTEVWELEAFYLAQSIANYILILSPEKIIIGGGVMKQEQLLPNIRRHVIDFLHGYVQHETILQHIDEYIVSPGLGDNAGICGALALAIQALDKQ</sequence>
<reference evidence="13 14" key="1">
    <citation type="submission" date="2020-07" db="EMBL/GenBank/DDBJ databases">
        <title>Genomic Encyclopedia of Type Strains, Phase IV (KMG-IV): sequencing the most valuable type-strain genomes for metagenomic binning, comparative biology and taxonomic classification.</title>
        <authorList>
            <person name="Goeker M."/>
        </authorList>
    </citation>
    <scope>NUCLEOTIDE SEQUENCE [LARGE SCALE GENOMIC DNA]</scope>
    <source>
        <strain evidence="13 14">DSM 15730</strain>
    </source>
</reference>
<evidence type="ECO:0000256" key="3">
    <source>
        <dbReference type="ARBA" id="ARBA00022679"/>
    </source>
</evidence>
<dbReference type="InterPro" id="IPR049874">
    <property type="entry name" value="ROK_cs"/>
</dbReference>
<dbReference type="PANTHER" id="PTHR42742:SF3">
    <property type="entry name" value="FRUCTOKINASE"/>
    <property type="match status" value="1"/>
</dbReference>
<gene>
    <name evidence="13" type="ORF">HNR31_001303</name>
</gene>
<evidence type="ECO:0000256" key="8">
    <source>
        <dbReference type="ARBA" id="ARBA00022840"/>
    </source>
</evidence>
<name>A0A7V9Z5P2_9BACL</name>
<comment type="catalytic activity">
    <reaction evidence="12">
        <text>D-fructose + ATP = D-fructose 6-phosphate + ADP + H(+)</text>
        <dbReference type="Rhea" id="RHEA:16125"/>
        <dbReference type="ChEBI" id="CHEBI:15378"/>
        <dbReference type="ChEBI" id="CHEBI:30616"/>
        <dbReference type="ChEBI" id="CHEBI:37721"/>
        <dbReference type="ChEBI" id="CHEBI:61527"/>
        <dbReference type="ChEBI" id="CHEBI:456216"/>
        <dbReference type="EC" id="2.7.1.4"/>
    </reaction>
</comment>
<protein>
    <recommendedName>
        <fullName evidence="11">fructokinase</fullName>
        <ecNumber evidence="11">2.7.1.4</ecNumber>
    </recommendedName>
</protein>
<keyword evidence="6 13" id="KW-0418">Kinase</keyword>
<keyword evidence="7" id="KW-0862">Zinc</keyword>
<dbReference type="InterPro" id="IPR043129">
    <property type="entry name" value="ATPase_NBD"/>
</dbReference>
<keyword evidence="14" id="KW-1185">Reference proteome</keyword>
<dbReference type="AlphaFoldDB" id="A0A7V9Z5P2"/>
<keyword evidence="3 13" id="KW-0808">Transferase</keyword>
<dbReference type="GO" id="GO:0008865">
    <property type="term" value="F:fructokinase activity"/>
    <property type="evidence" value="ECO:0007669"/>
    <property type="project" value="UniProtKB-EC"/>
</dbReference>
<evidence type="ECO:0000256" key="11">
    <source>
        <dbReference type="ARBA" id="ARBA00038887"/>
    </source>
</evidence>
<comment type="similarity">
    <text evidence="2">Belongs to the ROK (NagC/XylR) family.</text>
</comment>
<keyword evidence="5" id="KW-0547">Nucleotide-binding</keyword>
<dbReference type="PROSITE" id="PS01125">
    <property type="entry name" value="ROK"/>
    <property type="match status" value="1"/>
</dbReference>
<accession>A0A7V9Z5P2</accession>
<dbReference type="CDD" id="cd24067">
    <property type="entry name" value="ASKHA_NBD_ROK_BsFRK-like"/>
    <property type="match status" value="1"/>
</dbReference>
<dbReference type="Proteomes" id="UP000523087">
    <property type="component" value="Unassembled WGS sequence"/>
</dbReference>
<organism evidence="13 14">
    <name type="scientific">Thermaerobacillus caldiproteolyticus</name>
    <dbReference type="NCBI Taxonomy" id="247480"/>
    <lineage>
        <taxon>Bacteria</taxon>
        <taxon>Bacillati</taxon>
        <taxon>Bacillota</taxon>
        <taxon>Bacilli</taxon>
        <taxon>Bacillales</taxon>
        <taxon>Anoxybacillaceae</taxon>
        <taxon>Thermaerobacillus</taxon>
    </lineage>
</organism>
<comment type="cofactor">
    <cofactor evidence="1">
        <name>Mg(2+)</name>
        <dbReference type="ChEBI" id="CHEBI:18420"/>
    </cofactor>
</comment>
<dbReference type="GO" id="GO:0005524">
    <property type="term" value="F:ATP binding"/>
    <property type="evidence" value="ECO:0007669"/>
    <property type="project" value="UniProtKB-KW"/>
</dbReference>
<dbReference type="SUPFAM" id="SSF53067">
    <property type="entry name" value="Actin-like ATPase domain"/>
    <property type="match status" value="1"/>
</dbReference>
<evidence type="ECO:0000256" key="2">
    <source>
        <dbReference type="ARBA" id="ARBA00006479"/>
    </source>
</evidence>
<evidence type="ECO:0000256" key="1">
    <source>
        <dbReference type="ARBA" id="ARBA00001946"/>
    </source>
</evidence>
<dbReference type="Pfam" id="PF00480">
    <property type="entry name" value="ROK"/>
    <property type="match status" value="1"/>
</dbReference>
<proteinExistence type="inferred from homology"/>
<evidence type="ECO:0000256" key="10">
    <source>
        <dbReference type="ARBA" id="ARBA00023277"/>
    </source>
</evidence>
<dbReference type="EC" id="2.7.1.4" evidence="11"/>
<evidence type="ECO:0000256" key="7">
    <source>
        <dbReference type="ARBA" id="ARBA00022833"/>
    </source>
</evidence>
<evidence type="ECO:0000256" key="12">
    <source>
        <dbReference type="ARBA" id="ARBA00048451"/>
    </source>
</evidence>
<evidence type="ECO:0000256" key="9">
    <source>
        <dbReference type="ARBA" id="ARBA00022842"/>
    </source>
</evidence>
<dbReference type="PANTHER" id="PTHR42742">
    <property type="entry name" value="TRANSCRIPTIONAL REPRESSOR MPRA"/>
    <property type="match status" value="1"/>
</dbReference>
<dbReference type="EMBL" id="JACDUT010000003">
    <property type="protein sequence ID" value="MBA2874533.1"/>
    <property type="molecule type" value="Genomic_DNA"/>
</dbReference>
<dbReference type="InterPro" id="IPR000600">
    <property type="entry name" value="ROK"/>
</dbReference>
<evidence type="ECO:0000256" key="5">
    <source>
        <dbReference type="ARBA" id="ARBA00022741"/>
    </source>
</evidence>
<keyword evidence="8" id="KW-0067">ATP-binding</keyword>